<dbReference type="InterPro" id="IPR038987">
    <property type="entry name" value="MoeA-like"/>
</dbReference>
<dbReference type="GO" id="GO:0005829">
    <property type="term" value="C:cytosol"/>
    <property type="evidence" value="ECO:0007669"/>
    <property type="project" value="TreeGrafter"/>
</dbReference>
<dbReference type="Gene3D" id="2.40.340.10">
    <property type="entry name" value="MoeA, C-terminal, domain IV"/>
    <property type="match status" value="1"/>
</dbReference>
<dbReference type="UniPathway" id="UPA00344"/>
<comment type="pathway">
    <text evidence="2 6">Cofactor biosynthesis; molybdopterin biosynthesis.</text>
</comment>
<evidence type="ECO:0000256" key="2">
    <source>
        <dbReference type="ARBA" id="ARBA00005046"/>
    </source>
</evidence>
<comment type="cofactor">
    <cofactor evidence="6">
        <name>Mg(2+)</name>
        <dbReference type="ChEBI" id="CHEBI:18420"/>
    </cofactor>
</comment>
<dbReference type="InterPro" id="IPR008284">
    <property type="entry name" value="MoCF_biosynth_CS"/>
</dbReference>
<dbReference type="Pfam" id="PF03453">
    <property type="entry name" value="MoeA_N"/>
    <property type="match status" value="1"/>
</dbReference>
<dbReference type="GO" id="GO:0061599">
    <property type="term" value="F:molybdopterin molybdotransferase activity"/>
    <property type="evidence" value="ECO:0007669"/>
    <property type="project" value="UniProtKB-UniRule"/>
</dbReference>
<keyword evidence="4 6" id="KW-0501">Molybdenum cofactor biosynthesis</keyword>
<dbReference type="InterPro" id="IPR005110">
    <property type="entry name" value="MoeA_linker/N"/>
</dbReference>
<dbReference type="SUPFAM" id="SSF63882">
    <property type="entry name" value="MoeA N-terminal region -like"/>
    <property type="match status" value="1"/>
</dbReference>
<keyword evidence="6 8" id="KW-0808">Transferase</keyword>
<dbReference type="Pfam" id="PF03454">
    <property type="entry name" value="MoeA_C"/>
    <property type="match status" value="1"/>
</dbReference>
<comment type="similarity">
    <text evidence="3 6">Belongs to the MoeA family.</text>
</comment>
<dbReference type="InterPro" id="IPR036135">
    <property type="entry name" value="MoeA_linker/N_sf"/>
</dbReference>
<evidence type="ECO:0000313" key="9">
    <source>
        <dbReference type="Proteomes" id="UP000226437"/>
    </source>
</evidence>
<dbReference type="GO" id="GO:0046872">
    <property type="term" value="F:metal ion binding"/>
    <property type="evidence" value="ECO:0007669"/>
    <property type="project" value="UniProtKB-UniRule"/>
</dbReference>
<dbReference type="SUPFAM" id="SSF63867">
    <property type="entry name" value="MoeA C-terminal domain-like"/>
    <property type="match status" value="1"/>
</dbReference>
<dbReference type="SMART" id="SM00852">
    <property type="entry name" value="MoCF_biosynth"/>
    <property type="match status" value="1"/>
</dbReference>
<dbReference type="OrthoDB" id="9804758at2"/>
<dbReference type="Gene3D" id="3.90.105.10">
    <property type="entry name" value="Molybdopterin biosynthesis moea protein, domain 2"/>
    <property type="match status" value="1"/>
</dbReference>
<dbReference type="PANTHER" id="PTHR10192:SF5">
    <property type="entry name" value="GEPHYRIN"/>
    <property type="match status" value="1"/>
</dbReference>
<dbReference type="InterPro" id="IPR036688">
    <property type="entry name" value="MoeA_C_domain_IV_sf"/>
</dbReference>
<proteinExistence type="inferred from homology"/>
<evidence type="ECO:0000313" key="8">
    <source>
        <dbReference type="EMBL" id="PHK99106.1"/>
    </source>
</evidence>
<reference evidence="8 9" key="1">
    <citation type="submission" date="2017-10" db="EMBL/GenBank/DDBJ databases">
        <title>The draft genome sequence of Lewinella marina KCTC 32374.</title>
        <authorList>
            <person name="Wang K."/>
        </authorList>
    </citation>
    <scope>NUCLEOTIDE SEQUENCE [LARGE SCALE GENOMIC DNA]</scope>
    <source>
        <strain evidence="8 9">MKG-38</strain>
    </source>
</reference>
<dbReference type="GO" id="GO:0006777">
    <property type="term" value="P:Mo-molybdopterin cofactor biosynthetic process"/>
    <property type="evidence" value="ECO:0007669"/>
    <property type="project" value="UniProtKB-UniRule"/>
</dbReference>
<dbReference type="InterPro" id="IPR005111">
    <property type="entry name" value="MoeA_C_domain_IV"/>
</dbReference>
<comment type="function">
    <text evidence="1 6">Catalyzes the insertion of molybdate into adenylated molybdopterin with the concomitant release of AMP.</text>
</comment>
<gene>
    <name evidence="8" type="ORF">CGL56_06495</name>
</gene>
<evidence type="ECO:0000256" key="4">
    <source>
        <dbReference type="ARBA" id="ARBA00023150"/>
    </source>
</evidence>
<dbReference type="Gene3D" id="2.170.190.11">
    <property type="entry name" value="Molybdopterin biosynthesis moea protein, domain 3"/>
    <property type="match status" value="1"/>
</dbReference>
<keyword evidence="9" id="KW-1185">Reference proteome</keyword>
<keyword evidence="6" id="KW-0500">Molybdenum</keyword>
<dbReference type="Pfam" id="PF00994">
    <property type="entry name" value="MoCF_biosynth"/>
    <property type="match status" value="1"/>
</dbReference>
<dbReference type="PROSITE" id="PS01079">
    <property type="entry name" value="MOCF_BIOSYNTHESIS_2"/>
    <property type="match status" value="1"/>
</dbReference>
<dbReference type="InterPro" id="IPR036425">
    <property type="entry name" value="MoaB/Mog-like_dom_sf"/>
</dbReference>
<evidence type="ECO:0000256" key="5">
    <source>
        <dbReference type="ARBA" id="ARBA00047317"/>
    </source>
</evidence>
<dbReference type="SUPFAM" id="SSF53218">
    <property type="entry name" value="Molybdenum cofactor biosynthesis proteins"/>
    <property type="match status" value="1"/>
</dbReference>
<keyword evidence="6" id="KW-0460">Magnesium</keyword>
<evidence type="ECO:0000256" key="6">
    <source>
        <dbReference type="RuleBase" id="RU365090"/>
    </source>
</evidence>
<dbReference type="PANTHER" id="PTHR10192">
    <property type="entry name" value="MOLYBDOPTERIN BIOSYNTHESIS PROTEIN"/>
    <property type="match status" value="1"/>
</dbReference>
<evidence type="ECO:0000259" key="7">
    <source>
        <dbReference type="SMART" id="SM00852"/>
    </source>
</evidence>
<dbReference type="Proteomes" id="UP000226437">
    <property type="component" value="Unassembled WGS sequence"/>
</dbReference>
<organism evidence="8 9">
    <name type="scientific">Neolewinella marina</name>
    <dbReference type="NCBI Taxonomy" id="438751"/>
    <lineage>
        <taxon>Bacteria</taxon>
        <taxon>Pseudomonadati</taxon>
        <taxon>Bacteroidota</taxon>
        <taxon>Saprospiria</taxon>
        <taxon>Saprospirales</taxon>
        <taxon>Lewinellaceae</taxon>
        <taxon>Neolewinella</taxon>
    </lineage>
</organism>
<dbReference type="AlphaFoldDB" id="A0A2G0CGK5"/>
<accession>A0A2G0CGK5</accession>
<dbReference type="Gene3D" id="3.40.980.10">
    <property type="entry name" value="MoaB/Mog-like domain"/>
    <property type="match status" value="1"/>
</dbReference>
<evidence type="ECO:0000256" key="1">
    <source>
        <dbReference type="ARBA" id="ARBA00002901"/>
    </source>
</evidence>
<name>A0A2G0CGK5_9BACT</name>
<sequence>MDYCHRRPVFAVDRRSGQPADRYRRISSMISYPEALSRVLQQSFDWGVERVALSRSGGRVLRQRVYADRDQPPFDRVAMDGIAYDYSAYAAGQRRFPVAHLAPAGRAPRPLEDPGKCVEVMTGAPLPPGTTTVIRYEDLQREGEAFLLPDGLTDGNSIHRRGSDARAETLMMEPGRVIGPAELAVLATYGVTKVAVSRRPRVAIASTGDEVIDPGVPPEPHQIRSSNVYQLAGLFRAVSIEPTLGHLPDAADQGQAILKALLKDHDLLLLSGGVSKGKLDHVPDWLAAAGVECLFHRVAQRPGKPLWVGRSTGTMVFALPGNPVSSLVGAVAYVGPWLRRQLGLTEPRTEVALAEAVEFAPELTLFRAVRVSPAGGRYLAHPVTSGGSGDLVSLLRTDGFAVLPPDRTVFSAGECCPYLPLRL</sequence>
<dbReference type="EMBL" id="PDLO01000002">
    <property type="protein sequence ID" value="PHK99106.1"/>
    <property type="molecule type" value="Genomic_DNA"/>
</dbReference>
<keyword evidence="6" id="KW-0479">Metal-binding</keyword>
<dbReference type="InterPro" id="IPR001453">
    <property type="entry name" value="MoaB/Mog_dom"/>
</dbReference>
<protein>
    <recommendedName>
        <fullName evidence="6">Molybdopterin molybdenumtransferase</fullName>
        <ecNumber evidence="6">2.10.1.1</ecNumber>
    </recommendedName>
</protein>
<evidence type="ECO:0000256" key="3">
    <source>
        <dbReference type="ARBA" id="ARBA00010763"/>
    </source>
</evidence>
<comment type="caution">
    <text evidence="8">The sequence shown here is derived from an EMBL/GenBank/DDBJ whole genome shotgun (WGS) entry which is preliminary data.</text>
</comment>
<dbReference type="EC" id="2.10.1.1" evidence="6"/>
<dbReference type="CDD" id="cd00887">
    <property type="entry name" value="MoeA"/>
    <property type="match status" value="1"/>
</dbReference>
<feature type="domain" description="MoaB/Mog" evidence="7">
    <location>
        <begin position="203"/>
        <end position="340"/>
    </location>
</feature>
<comment type="catalytic activity">
    <reaction evidence="5">
        <text>adenylyl-molybdopterin + molybdate = Mo-molybdopterin + AMP + H(+)</text>
        <dbReference type="Rhea" id="RHEA:35047"/>
        <dbReference type="ChEBI" id="CHEBI:15378"/>
        <dbReference type="ChEBI" id="CHEBI:36264"/>
        <dbReference type="ChEBI" id="CHEBI:62727"/>
        <dbReference type="ChEBI" id="CHEBI:71302"/>
        <dbReference type="ChEBI" id="CHEBI:456215"/>
        <dbReference type="EC" id="2.10.1.1"/>
    </reaction>
</comment>